<name>A0A110B0Z4_9SPHI</name>
<accession>A0A110B0Z4</accession>
<protein>
    <submittedName>
        <fullName evidence="1">Uncharacterized protein</fullName>
    </submittedName>
</protein>
<gene>
    <name evidence="1" type="ORF">MgSA37_00606</name>
</gene>
<dbReference type="Proteomes" id="UP000218263">
    <property type="component" value="Chromosome"/>
</dbReference>
<organism evidence="1 2">
    <name type="scientific">Mucilaginibacter gotjawali</name>
    <dbReference type="NCBI Taxonomy" id="1550579"/>
    <lineage>
        <taxon>Bacteria</taxon>
        <taxon>Pseudomonadati</taxon>
        <taxon>Bacteroidota</taxon>
        <taxon>Sphingobacteriia</taxon>
        <taxon>Sphingobacteriales</taxon>
        <taxon>Sphingobacteriaceae</taxon>
        <taxon>Mucilaginibacter</taxon>
    </lineage>
</organism>
<dbReference type="EMBL" id="AP017313">
    <property type="protein sequence ID" value="BAU52445.1"/>
    <property type="molecule type" value="Genomic_DNA"/>
</dbReference>
<sequence length="605" mass="68292">MNIKKLFPGIVTLSILFATQAFAQLPVLEKSYDISRKAKNGFLGGIEVDQAKGTFDMIYVLRSSDRKIKREIYTFDKELNLINTVKDEEEVEKMRHKYKWFNFKGDTRVTHSLTASANLTQKLVFRKKEITWKYLWLTGSYSKSVKQLEKVKPVSDNSEQYIFRGGSYEVKSDSTVLIVAGKQEKKNDLAGSMMHYQILSCDNDVNIKTLGTLDFEYANAPIYSAPLEDDDAELDNDDNPRDWVLVFAPQGGSGLGSVSDPKPTNYTYVRLNTKGEVLERFNFQSPSNGWRILGAYDHGGSVFMYGSANNKNEGKYINQIYKTTLVPTTSADDKEQEESSSGSGGFAALKSGISMIGGTADFGITQSKIDVILDDLKYTNFQIGKISNGKFDFLSSPAVDEFDQKKEKPVNQKKYVEFDGKSFVINGISFSRSGDIFVNGQDFKKVKGKRSYKGVYMFQFSPTGELRRNYGVFLDQSKTSGFFNNAPLTSDNIASRSFMQESGDGKNLYWMMRMAKSIHKESHTTFGGFSNTITTTWSPLYSIEYGSIDMVNNQLSDFNTLGESERRKFYLYPNINATTIDNYSLFFSETERGDKVLISRVDLSK</sequence>
<keyword evidence="2" id="KW-1185">Reference proteome</keyword>
<proteinExistence type="predicted"/>
<evidence type="ECO:0000313" key="1">
    <source>
        <dbReference type="EMBL" id="BAU52445.1"/>
    </source>
</evidence>
<dbReference type="RefSeq" id="WP_096349772.1">
    <property type="nucleotide sequence ID" value="NZ_AP017313.1"/>
</dbReference>
<dbReference type="KEGG" id="mgot:MgSA37_00606"/>
<dbReference type="OrthoDB" id="1488720at2"/>
<reference evidence="1 2" key="1">
    <citation type="submission" date="2015-12" db="EMBL/GenBank/DDBJ databases">
        <title>Genome sequence of Mucilaginibacter gotjawali.</title>
        <authorList>
            <person name="Lee J.S."/>
            <person name="Lee K.C."/>
            <person name="Kim K.K."/>
            <person name="Lee B.W."/>
        </authorList>
    </citation>
    <scope>NUCLEOTIDE SEQUENCE [LARGE SCALE GENOMIC DNA]</scope>
    <source>
        <strain evidence="1 2">SA3-7</strain>
    </source>
</reference>
<dbReference type="AlphaFoldDB" id="A0A110B0Z4"/>
<dbReference type="CDD" id="cd00267">
    <property type="entry name" value="ABC_ATPase"/>
    <property type="match status" value="1"/>
</dbReference>
<evidence type="ECO:0000313" key="2">
    <source>
        <dbReference type="Proteomes" id="UP000218263"/>
    </source>
</evidence>